<sequence length="358" mass="38630">MDVSFEDLEALVETPGAPGNEYAVADRFAELIEPHVDDVSFDAMGNVTATSDGNEDTDFEIMLAAHTDELGFLVDRVDQNGFLTFRMLGGHYKGNLSGQRVRVGPDGVPGVIGPRCRHYMSNEEKESLPENLRIDIGATSPEDVAELGVEPGDYAVWDCGVTRLGNDRIAGRALDDRIALAILLALAREEDVDATVHYVATVQEEVGLRGARAAGYTLDPDVGIALEIFPVDDYPAGRTDGAKSTLDGGPVVEFGDGTSEYLFGGVIVDRQTRTWLQEAAKEAGVEIQHDLMLTGSTDATELQQVRGGRHAGAIAVPCRYSHSPVETLSMADAAETAEVLLSALNREFPSRDEIRRPR</sequence>
<dbReference type="InterPro" id="IPR008007">
    <property type="entry name" value="Peptidase_M42"/>
</dbReference>
<keyword evidence="2" id="KW-0031">Aminopeptidase</keyword>
<dbReference type="PANTHER" id="PTHR32481:SF0">
    <property type="entry name" value="AMINOPEPTIDASE YPDE-RELATED"/>
    <property type="match status" value="1"/>
</dbReference>
<dbReference type="Proteomes" id="UP000186914">
    <property type="component" value="Unassembled WGS sequence"/>
</dbReference>
<comment type="similarity">
    <text evidence="1 6">Belongs to the peptidase M42 family.</text>
</comment>
<evidence type="ECO:0000256" key="1">
    <source>
        <dbReference type="ARBA" id="ARBA00006272"/>
    </source>
</evidence>
<dbReference type="RefSeq" id="WP_076427771.1">
    <property type="nucleotide sequence ID" value="NZ_FTNO01000001.1"/>
</dbReference>
<evidence type="ECO:0000256" key="6">
    <source>
        <dbReference type="PIRNR" id="PIRNR001123"/>
    </source>
</evidence>
<keyword evidence="10" id="KW-1185">Reference proteome</keyword>
<proteinExistence type="inferred from homology"/>
<accession>A0A1N6W2H1</accession>
<feature type="active site" description="Proton acceptor" evidence="7">
    <location>
        <position position="204"/>
    </location>
</feature>
<dbReference type="OrthoDB" id="30642at2157"/>
<dbReference type="SUPFAM" id="SSF53187">
    <property type="entry name" value="Zn-dependent exopeptidases"/>
    <property type="match status" value="1"/>
</dbReference>
<feature type="binding site" evidence="8">
    <location>
        <position position="175"/>
    </location>
    <ligand>
        <name>Zn(2+)</name>
        <dbReference type="ChEBI" id="CHEBI:29105"/>
        <label>2</label>
    </ligand>
</feature>
<dbReference type="PIRSF" id="PIRSF001123">
    <property type="entry name" value="PepA_GA"/>
    <property type="match status" value="1"/>
</dbReference>
<feature type="binding site" evidence="8">
    <location>
        <position position="175"/>
    </location>
    <ligand>
        <name>Zn(2+)</name>
        <dbReference type="ChEBI" id="CHEBI:29105"/>
        <label>1</label>
    </ligand>
</feature>
<evidence type="ECO:0000256" key="3">
    <source>
        <dbReference type="ARBA" id="ARBA00022670"/>
    </source>
</evidence>
<feature type="binding site" evidence="8">
    <location>
        <position position="66"/>
    </location>
    <ligand>
        <name>Zn(2+)</name>
        <dbReference type="ChEBI" id="CHEBI:29105"/>
        <label>1</label>
    </ligand>
</feature>
<evidence type="ECO:0000256" key="2">
    <source>
        <dbReference type="ARBA" id="ARBA00022438"/>
    </source>
</evidence>
<keyword evidence="3" id="KW-0645">Protease</keyword>
<dbReference type="SUPFAM" id="SSF101821">
    <property type="entry name" value="Aminopeptidase/glucanase lid domain"/>
    <property type="match status" value="1"/>
</dbReference>
<dbReference type="Gene3D" id="3.40.630.10">
    <property type="entry name" value="Zn peptidases"/>
    <property type="match status" value="1"/>
</dbReference>
<evidence type="ECO:0000313" key="10">
    <source>
        <dbReference type="Proteomes" id="UP000186914"/>
    </source>
</evidence>
<feature type="binding site" evidence="8">
    <location>
        <position position="227"/>
    </location>
    <ligand>
        <name>Zn(2+)</name>
        <dbReference type="ChEBI" id="CHEBI:29105"/>
        <label>1</label>
    </ligand>
</feature>
<evidence type="ECO:0000256" key="7">
    <source>
        <dbReference type="PIRSR" id="PIRSR001123-1"/>
    </source>
</evidence>
<keyword evidence="4 8" id="KW-0479">Metal-binding</keyword>
<gene>
    <name evidence="9" type="ORF">SAMN05421858_0578</name>
</gene>
<dbReference type="Gene3D" id="2.40.30.40">
    <property type="entry name" value="Peptidase M42, domain 2"/>
    <property type="match status" value="1"/>
</dbReference>
<feature type="binding site" evidence="8">
    <location>
        <position position="205"/>
    </location>
    <ligand>
        <name>Zn(2+)</name>
        <dbReference type="ChEBI" id="CHEBI:29105"/>
        <label>2</label>
    </ligand>
</feature>
<dbReference type="InterPro" id="IPR051464">
    <property type="entry name" value="Peptidase_M42_aminopept"/>
</dbReference>
<dbReference type="EMBL" id="FTNO01000001">
    <property type="protein sequence ID" value="SIQ84309.1"/>
    <property type="molecule type" value="Genomic_DNA"/>
</dbReference>
<keyword evidence="5" id="KW-0378">Hydrolase</keyword>
<protein>
    <submittedName>
        <fullName evidence="9">Endoglucanase</fullName>
    </submittedName>
</protein>
<dbReference type="PANTHER" id="PTHR32481">
    <property type="entry name" value="AMINOPEPTIDASE"/>
    <property type="match status" value="1"/>
</dbReference>
<dbReference type="Pfam" id="PF05343">
    <property type="entry name" value="Peptidase_M42"/>
    <property type="match status" value="1"/>
</dbReference>
<dbReference type="GO" id="GO:0006508">
    <property type="term" value="P:proteolysis"/>
    <property type="evidence" value="ECO:0007669"/>
    <property type="project" value="UniProtKB-KW"/>
</dbReference>
<dbReference type="GO" id="GO:0004177">
    <property type="term" value="F:aminopeptidase activity"/>
    <property type="evidence" value="ECO:0007669"/>
    <property type="project" value="UniProtKB-UniRule"/>
</dbReference>
<evidence type="ECO:0000256" key="5">
    <source>
        <dbReference type="ARBA" id="ARBA00022801"/>
    </source>
</evidence>
<evidence type="ECO:0000256" key="8">
    <source>
        <dbReference type="PIRSR" id="PIRSR001123-2"/>
    </source>
</evidence>
<dbReference type="InterPro" id="IPR023367">
    <property type="entry name" value="Peptidase_M42_dom2"/>
</dbReference>
<evidence type="ECO:0000256" key="4">
    <source>
        <dbReference type="ARBA" id="ARBA00022723"/>
    </source>
</evidence>
<evidence type="ECO:0000313" key="9">
    <source>
        <dbReference type="EMBL" id="SIQ84309.1"/>
    </source>
</evidence>
<comment type="cofactor">
    <cofactor evidence="8">
        <name>a divalent metal cation</name>
        <dbReference type="ChEBI" id="CHEBI:60240"/>
    </cofactor>
    <text evidence="8">Binds 2 divalent metal cations per subunit.</text>
</comment>
<organism evidence="9 10">
    <name type="scientific">Haladaptatus litoreus</name>
    <dbReference type="NCBI Taxonomy" id="553468"/>
    <lineage>
        <taxon>Archaea</taxon>
        <taxon>Methanobacteriati</taxon>
        <taxon>Methanobacteriota</taxon>
        <taxon>Stenosarchaea group</taxon>
        <taxon>Halobacteria</taxon>
        <taxon>Halobacteriales</taxon>
        <taxon>Haladaptataceae</taxon>
        <taxon>Haladaptatus</taxon>
    </lineage>
</organism>
<reference evidence="10" key="1">
    <citation type="submission" date="2017-01" db="EMBL/GenBank/DDBJ databases">
        <authorList>
            <person name="Varghese N."/>
            <person name="Submissions S."/>
        </authorList>
    </citation>
    <scope>NUCLEOTIDE SEQUENCE [LARGE SCALE GENOMIC DNA]</scope>
    <source>
        <strain evidence="10">CGMCC 1.7737</strain>
    </source>
</reference>
<dbReference type="AlphaFoldDB" id="A0A1N6W2H1"/>
<feature type="binding site" evidence="8">
    <location>
        <position position="322"/>
    </location>
    <ligand>
        <name>Zn(2+)</name>
        <dbReference type="ChEBI" id="CHEBI:29105"/>
        <label>2</label>
    </ligand>
</feature>
<name>A0A1N6W2H1_9EURY</name>
<dbReference type="GO" id="GO:0046872">
    <property type="term" value="F:metal ion binding"/>
    <property type="evidence" value="ECO:0007669"/>
    <property type="project" value="UniProtKB-UniRule"/>
</dbReference>